<dbReference type="SUPFAM" id="SSF54631">
    <property type="entry name" value="CBS-domain pair"/>
    <property type="match status" value="1"/>
</dbReference>
<feature type="transmembrane region" description="Helical" evidence="4">
    <location>
        <begin position="137"/>
        <end position="161"/>
    </location>
</feature>
<keyword evidence="2 4" id="KW-0472">Membrane</keyword>
<keyword evidence="2 4" id="KW-1133">Transmembrane helix</keyword>
<feature type="domain" description="CNNM transmembrane" evidence="5">
    <location>
        <begin position="22"/>
        <end position="205"/>
    </location>
</feature>
<dbReference type="PROSITE" id="PS51846">
    <property type="entry name" value="CNNM"/>
    <property type="match status" value="1"/>
</dbReference>
<feature type="compositionally biased region" description="Basic residues" evidence="3">
    <location>
        <begin position="444"/>
        <end position="454"/>
    </location>
</feature>
<dbReference type="AlphaFoldDB" id="A0A2V0PM36"/>
<evidence type="ECO:0000256" key="4">
    <source>
        <dbReference type="SAM" id="Phobius"/>
    </source>
</evidence>
<dbReference type="EMBL" id="BDRX01000195">
    <property type="protein sequence ID" value="GBG00143.1"/>
    <property type="molecule type" value="Genomic_DNA"/>
</dbReference>
<protein>
    <recommendedName>
        <fullName evidence="5">CNNM transmembrane domain-containing protein</fullName>
    </recommendedName>
</protein>
<keyword evidence="2 4" id="KW-0812">Transmembrane</keyword>
<reference evidence="6 7" key="1">
    <citation type="journal article" date="2018" name="Sci. Rep.">
        <title>Raphidocelis subcapitata (=Pseudokirchneriella subcapitata) provides an insight into genome evolution and environmental adaptations in the Sphaeropleales.</title>
        <authorList>
            <person name="Suzuki S."/>
            <person name="Yamaguchi H."/>
            <person name="Nakajima N."/>
            <person name="Kawachi M."/>
        </authorList>
    </citation>
    <scope>NUCLEOTIDE SEQUENCE [LARGE SCALE GENOMIC DNA]</scope>
    <source>
        <strain evidence="6 7">NIES-35</strain>
    </source>
</reference>
<dbReference type="Pfam" id="PF01595">
    <property type="entry name" value="CNNM"/>
    <property type="match status" value="1"/>
</dbReference>
<accession>A0A2V0PM36</accession>
<comment type="caution">
    <text evidence="6">The sequence shown here is derived from an EMBL/GenBank/DDBJ whole genome shotgun (WGS) entry which is preliminary data.</text>
</comment>
<dbReference type="FunCoup" id="A0A2V0PM36">
    <property type="interactions" value="1219"/>
</dbReference>
<dbReference type="Gene3D" id="3.10.580.10">
    <property type="entry name" value="CBS-domain"/>
    <property type="match status" value="1"/>
</dbReference>
<keyword evidence="7" id="KW-1185">Reference proteome</keyword>
<dbReference type="PANTHER" id="PTHR12064">
    <property type="entry name" value="METAL TRANSPORTER CNNM"/>
    <property type="match status" value="1"/>
</dbReference>
<dbReference type="InterPro" id="IPR046342">
    <property type="entry name" value="CBS_dom_sf"/>
</dbReference>
<feature type="transmembrane region" description="Helical" evidence="4">
    <location>
        <begin position="72"/>
        <end position="92"/>
    </location>
</feature>
<dbReference type="GO" id="GO:0010960">
    <property type="term" value="P:magnesium ion homeostasis"/>
    <property type="evidence" value="ECO:0007669"/>
    <property type="project" value="InterPro"/>
</dbReference>
<dbReference type="STRING" id="307507.A0A2V0PM36"/>
<keyword evidence="1" id="KW-0677">Repeat</keyword>
<dbReference type="GO" id="GO:0005737">
    <property type="term" value="C:cytoplasm"/>
    <property type="evidence" value="ECO:0007669"/>
    <property type="project" value="TreeGrafter"/>
</dbReference>
<gene>
    <name evidence="6" type="ORF">Rsub_12834</name>
</gene>
<organism evidence="6 7">
    <name type="scientific">Raphidocelis subcapitata</name>
    <dbReference type="NCBI Taxonomy" id="307507"/>
    <lineage>
        <taxon>Eukaryota</taxon>
        <taxon>Viridiplantae</taxon>
        <taxon>Chlorophyta</taxon>
        <taxon>core chlorophytes</taxon>
        <taxon>Chlorophyceae</taxon>
        <taxon>CS clade</taxon>
        <taxon>Sphaeropleales</taxon>
        <taxon>Selenastraceae</taxon>
        <taxon>Raphidocelis</taxon>
    </lineage>
</organism>
<proteinExistence type="predicted"/>
<evidence type="ECO:0000313" key="7">
    <source>
        <dbReference type="Proteomes" id="UP000247498"/>
    </source>
</evidence>
<dbReference type="OrthoDB" id="5353557at2759"/>
<dbReference type="GO" id="GO:0030026">
    <property type="term" value="P:intracellular manganese ion homeostasis"/>
    <property type="evidence" value="ECO:0007669"/>
    <property type="project" value="TreeGrafter"/>
</dbReference>
<evidence type="ECO:0000256" key="2">
    <source>
        <dbReference type="PROSITE-ProRule" id="PRU01193"/>
    </source>
</evidence>
<dbReference type="GO" id="GO:0016020">
    <property type="term" value="C:membrane"/>
    <property type="evidence" value="ECO:0007669"/>
    <property type="project" value="UniProtKB-UniRule"/>
</dbReference>
<feature type="compositionally biased region" description="Low complexity" evidence="3">
    <location>
        <begin position="427"/>
        <end position="443"/>
    </location>
</feature>
<feature type="transmembrane region" description="Helical" evidence="4">
    <location>
        <begin position="112"/>
        <end position="130"/>
    </location>
</feature>
<feature type="compositionally biased region" description="Basic and acidic residues" evidence="3">
    <location>
        <begin position="557"/>
        <end position="573"/>
    </location>
</feature>
<dbReference type="InterPro" id="IPR002550">
    <property type="entry name" value="CNNM"/>
</dbReference>
<evidence type="ECO:0000256" key="3">
    <source>
        <dbReference type="SAM" id="MobiDB-lite"/>
    </source>
</evidence>
<dbReference type="PANTHER" id="PTHR12064:SF97">
    <property type="entry name" value="METAL TRANSPORTER CNNM-5"/>
    <property type="match status" value="1"/>
</dbReference>
<dbReference type="InParanoid" id="A0A2V0PM36"/>
<feature type="transmembrane region" description="Helical" evidence="4">
    <location>
        <begin position="26"/>
        <end position="51"/>
    </location>
</feature>
<dbReference type="Proteomes" id="UP000247498">
    <property type="component" value="Unassembled WGS sequence"/>
</dbReference>
<evidence type="ECO:0000259" key="5">
    <source>
        <dbReference type="PROSITE" id="PS51846"/>
    </source>
</evidence>
<evidence type="ECO:0000313" key="6">
    <source>
        <dbReference type="EMBL" id="GBG00143.1"/>
    </source>
</evidence>
<feature type="compositionally biased region" description="Gly residues" evidence="3">
    <location>
        <begin position="516"/>
        <end position="525"/>
    </location>
</feature>
<dbReference type="InterPro" id="IPR045095">
    <property type="entry name" value="ACDP"/>
</dbReference>
<feature type="region of interest" description="Disordered" evidence="3">
    <location>
        <begin position="427"/>
        <end position="534"/>
    </location>
</feature>
<sequence>MGLLWQMLGGHDGGGDGHGELTPAQWWTLAGVCALLVVFAGTASGLTLGLMSLDSVDMEVLKRSGTDAEKRYASRIIPVIANEHFLLVTLLLCNAAATEALPLFLDRLADPLTAVVLSTSVVLVFGEVLPQAVCSRYGLMIGASAAWFVRLLMFLCAPLAWPIGKLLDVLLGGEHTALFRRAQLKALVGLHAEEEGLGGTLSVDEISVICGALDLTHKTAWAAMTPLSKVFALPVERVVDEACLQDILSRGHSRVPVYTNGDRSCIVGLLLAKELVLVDPSEGLTVGQLPMRTLPQLAASTPLYDMLKLFESGGSHMALLTRPHTEGGSAGEGGGARTLAHSGSMARARSGLILLGAEIVDETDLYVDNEQATRVDVGELSRNLPARLRRVLARGDLTPRVGAGARLGHLGMARVGVSLATAGEAGAGLASSPSAAGSAGSAHAHPHGHARRAHPQPFFLRPQPSGADPLPSPDDWAGGLAGASPPRGGGPAVAGSPVQRAASSEPVAIRPPPQGSSGGGSGGTPATGSWAAGANSGARRVRFGGDALRGAVVLKPRLVDPEDEPPQRDGGAR</sequence>
<evidence type="ECO:0000256" key="1">
    <source>
        <dbReference type="ARBA" id="ARBA00022737"/>
    </source>
</evidence>
<name>A0A2V0PM36_9CHLO</name>
<feature type="region of interest" description="Disordered" evidence="3">
    <location>
        <begin position="551"/>
        <end position="573"/>
    </location>
</feature>